<keyword evidence="1" id="KW-0472">Membrane</keyword>
<feature type="transmembrane region" description="Helical" evidence="1">
    <location>
        <begin position="150"/>
        <end position="175"/>
    </location>
</feature>
<feature type="transmembrane region" description="Helical" evidence="1">
    <location>
        <begin position="209"/>
        <end position="228"/>
    </location>
</feature>
<evidence type="ECO:0000313" key="3">
    <source>
        <dbReference type="Proteomes" id="UP000037193"/>
    </source>
</evidence>
<feature type="transmembrane region" description="Helical" evidence="1">
    <location>
        <begin position="248"/>
        <end position="269"/>
    </location>
</feature>
<evidence type="ECO:0000256" key="1">
    <source>
        <dbReference type="SAM" id="Phobius"/>
    </source>
</evidence>
<feature type="transmembrane region" description="Helical" evidence="1">
    <location>
        <begin position="77"/>
        <end position="96"/>
    </location>
</feature>
<dbReference type="EMBL" id="AVQD01000008">
    <property type="protein sequence ID" value="KOA40824.1"/>
    <property type="molecule type" value="Genomic_DNA"/>
</dbReference>
<evidence type="ECO:0000313" key="2">
    <source>
        <dbReference type="EMBL" id="KOA40824.1"/>
    </source>
</evidence>
<name>A0A0L7B067_BIFBR</name>
<evidence type="ECO:0008006" key="4">
    <source>
        <dbReference type="Google" id="ProtNLM"/>
    </source>
</evidence>
<dbReference type="AlphaFoldDB" id="A0A0L7B067"/>
<dbReference type="InterPro" id="IPR045798">
    <property type="entry name" value="TrbL_Firmicutes"/>
</dbReference>
<gene>
    <name evidence="2" type="ORF">BBM1128_03950</name>
</gene>
<comment type="caution">
    <text evidence="2">The sequence shown here is derived from an EMBL/GenBank/DDBJ whole genome shotgun (WGS) entry which is preliminary data.</text>
</comment>
<feature type="transmembrane region" description="Helical" evidence="1">
    <location>
        <begin position="46"/>
        <end position="65"/>
    </location>
</feature>
<proteinExistence type="predicted"/>
<dbReference type="RefSeq" id="WP_003832799.1">
    <property type="nucleotide sequence ID" value="NZ_AVQD01000008.1"/>
</dbReference>
<dbReference type="Proteomes" id="UP000037193">
    <property type="component" value="Unassembled WGS sequence"/>
</dbReference>
<keyword evidence="1" id="KW-0812">Transmembrane</keyword>
<sequence>MEDFIVAMLNMIGGGGAGSIATGMLSQGPETWNPALYQLAVNVHDVAVKPLTSVVLAVVFTLELARNSTRIESDRELGVKIVAGTLFKVALVFLAVQNAGLFLRAFDSATQFLMQGASSQLSFDTAGDGGQLGDLMREQVKDAGMMGQAALFFLLAIPWLVSQLAAVVFTVVLYIRFIELYALTAFQSLPFALLVHEDTRPVGVGYFKAYARTSLNAVCVFVCLVFYQRIVIDAVRLPEGDGSGMVSWVTGNFGNLLMAGILLFFVIAVSQRVSRAIAGGE</sequence>
<protein>
    <recommendedName>
        <fullName evidence="4">TrbL/VirB6 plasmid conjugal transfer protein</fullName>
    </recommendedName>
</protein>
<organism evidence="2 3">
    <name type="scientific">Bifidobacterium breve MCC 1128</name>
    <dbReference type="NCBI Taxonomy" id="1365965"/>
    <lineage>
        <taxon>Bacteria</taxon>
        <taxon>Bacillati</taxon>
        <taxon>Actinomycetota</taxon>
        <taxon>Actinomycetes</taxon>
        <taxon>Bifidobacteriales</taxon>
        <taxon>Bifidobacteriaceae</taxon>
        <taxon>Bifidobacterium</taxon>
    </lineage>
</organism>
<dbReference type="Pfam" id="PF19478">
    <property type="entry name" value="TrbL_2"/>
    <property type="match status" value="1"/>
</dbReference>
<dbReference type="PATRIC" id="fig|1365965.3.peg.804"/>
<keyword evidence="1" id="KW-1133">Transmembrane helix</keyword>
<feature type="transmembrane region" description="Helical" evidence="1">
    <location>
        <begin position="7"/>
        <end position="26"/>
    </location>
</feature>
<reference evidence="2 3" key="1">
    <citation type="journal article" date="2015" name="Int J Genomics">
        <title>Comparative Genomics Revealed Genetic Diversity and Species/Strain-Level Differences in Carbohydrate Metabolism of Three Probiotic Bifidobacterial Species.</title>
        <authorList>
            <person name="Odamaki T."/>
            <person name="Horigome A."/>
            <person name="Sugahara H."/>
            <person name="Hashikura N."/>
            <person name="Minami J."/>
            <person name="Xiao J.Z."/>
            <person name="Abe F."/>
        </authorList>
    </citation>
    <scope>NUCLEOTIDE SEQUENCE [LARGE SCALE GENOMIC DNA]</scope>
    <source>
        <strain evidence="2 3">MCC 1128</strain>
    </source>
</reference>
<accession>A0A0L7B067</accession>